<dbReference type="eggNOG" id="COG1846">
    <property type="taxonomic scope" value="Bacteria"/>
</dbReference>
<evidence type="ECO:0000313" key="2">
    <source>
        <dbReference type="EMBL" id="KFI45149.1"/>
    </source>
</evidence>
<protein>
    <submittedName>
        <fullName evidence="2">MarR family transcriptional regulator</fullName>
    </submittedName>
</protein>
<dbReference type="PANTHER" id="PTHR33164:SF43">
    <property type="entry name" value="HTH-TYPE TRANSCRIPTIONAL REPRESSOR YETL"/>
    <property type="match status" value="1"/>
</dbReference>
<feature type="domain" description="HTH marR-type" evidence="1">
    <location>
        <begin position="9"/>
        <end position="143"/>
    </location>
</feature>
<evidence type="ECO:0000259" key="1">
    <source>
        <dbReference type="PROSITE" id="PS50995"/>
    </source>
</evidence>
<dbReference type="EMBL" id="JGYP01000004">
    <property type="protein sequence ID" value="KFI45149.1"/>
    <property type="molecule type" value="Genomic_DNA"/>
</dbReference>
<dbReference type="AlphaFoldDB" id="A0A086ZF49"/>
<gene>
    <name evidence="2" type="ORF">BBOH_1411</name>
</gene>
<dbReference type="OrthoDB" id="5295456at2"/>
<dbReference type="InterPro" id="IPR036390">
    <property type="entry name" value="WH_DNA-bd_sf"/>
</dbReference>
<keyword evidence="3" id="KW-1185">Reference proteome</keyword>
<dbReference type="RefSeq" id="WP_044098259.1">
    <property type="nucleotide sequence ID" value="NZ_JDUS01000009.1"/>
</dbReference>
<dbReference type="InterPro" id="IPR036388">
    <property type="entry name" value="WH-like_DNA-bd_sf"/>
</dbReference>
<sequence length="157" mass="17900">MTDTPDGRPENYGRLLQQSSNGMSQELGRFAARYGLTEVQMAVINFLSDQPGEQAAQHDIEIEFHIQRSTVTATLQRMEAAGLLTRSVCPDDARRKTVKLTARARRDVEAIHRYIDGEQREFERRFSADQIDDFKAMLAFFARRRQTVGPIDSNPPQ</sequence>
<reference evidence="2 3" key="1">
    <citation type="submission" date="2014-03" db="EMBL/GenBank/DDBJ databases">
        <title>Genomics of Bifidobacteria.</title>
        <authorList>
            <person name="Ventura M."/>
            <person name="Milani C."/>
            <person name="Lugli G.A."/>
        </authorList>
    </citation>
    <scope>NUCLEOTIDE SEQUENCE [LARGE SCALE GENOMIC DNA]</scope>
    <source>
        <strain evidence="2 3">DSM 22767</strain>
    </source>
</reference>
<dbReference type="Pfam" id="PF12802">
    <property type="entry name" value="MarR_2"/>
    <property type="match status" value="1"/>
</dbReference>
<evidence type="ECO:0000313" key="3">
    <source>
        <dbReference type="Proteomes" id="UP000029096"/>
    </source>
</evidence>
<dbReference type="PANTHER" id="PTHR33164">
    <property type="entry name" value="TRANSCRIPTIONAL REGULATOR, MARR FAMILY"/>
    <property type="match status" value="1"/>
</dbReference>
<dbReference type="SMART" id="SM00347">
    <property type="entry name" value="HTH_MARR"/>
    <property type="match status" value="1"/>
</dbReference>
<dbReference type="GO" id="GO:0006950">
    <property type="term" value="P:response to stress"/>
    <property type="evidence" value="ECO:0007669"/>
    <property type="project" value="TreeGrafter"/>
</dbReference>
<dbReference type="PROSITE" id="PS50995">
    <property type="entry name" value="HTH_MARR_2"/>
    <property type="match status" value="1"/>
</dbReference>
<dbReference type="STRING" id="1437606.BBOH_1411"/>
<name>A0A086ZF49_9BIFI</name>
<comment type="caution">
    <text evidence="2">The sequence shown here is derived from an EMBL/GenBank/DDBJ whole genome shotgun (WGS) entry which is preliminary data.</text>
</comment>
<dbReference type="Proteomes" id="UP000029096">
    <property type="component" value="Unassembled WGS sequence"/>
</dbReference>
<dbReference type="InterPro" id="IPR039422">
    <property type="entry name" value="MarR/SlyA-like"/>
</dbReference>
<organism evidence="2 3">
    <name type="scientific">Bifidobacterium bohemicum DSM 22767</name>
    <dbReference type="NCBI Taxonomy" id="1437606"/>
    <lineage>
        <taxon>Bacteria</taxon>
        <taxon>Bacillati</taxon>
        <taxon>Actinomycetota</taxon>
        <taxon>Actinomycetes</taxon>
        <taxon>Bifidobacteriales</taxon>
        <taxon>Bifidobacteriaceae</taxon>
        <taxon>Bifidobacterium</taxon>
    </lineage>
</organism>
<dbReference type="SUPFAM" id="SSF46785">
    <property type="entry name" value="Winged helix' DNA-binding domain"/>
    <property type="match status" value="1"/>
</dbReference>
<dbReference type="InterPro" id="IPR000835">
    <property type="entry name" value="HTH_MarR-typ"/>
</dbReference>
<accession>A0A086ZF49</accession>
<proteinExistence type="predicted"/>
<dbReference type="Gene3D" id="1.10.10.10">
    <property type="entry name" value="Winged helix-like DNA-binding domain superfamily/Winged helix DNA-binding domain"/>
    <property type="match status" value="1"/>
</dbReference>
<dbReference type="GO" id="GO:0003700">
    <property type="term" value="F:DNA-binding transcription factor activity"/>
    <property type="evidence" value="ECO:0007669"/>
    <property type="project" value="InterPro"/>
</dbReference>